<feature type="coiled-coil region" evidence="3">
    <location>
        <begin position="20"/>
        <end position="47"/>
    </location>
</feature>
<evidence type="ECO:0000256" key="1">
    <source>
        <dbReference type="ARBA" id="ARBA00007796"/>
    </source>
</evidence>
<dbReference type="Pfam" id="PF05276">
    <property type="entry name" value="SH3BP5"/>
    <property type="match status" value="1"/>
</dbReference>
<keyword evidence="2 3" id="KW-0175">Coiled coil</keyword>
<feature type="region of interest" description="Disordered" evidence="4">
    <location>
        <begin position="232"/>
        <end position="259"/>
    </location>
</feature>
<dbReference type="PANTHER" id="PTHR19423">
    <property type="entry name" value="SH3 DOMAIN-BINDING PROTEIN 5"/>
    <property type="match status" value="1"/>
</dbReference>
<dbReference type="AlphaFoldDB" id="A0A6M2DK06"/>
<dbReference type="GO" id="GO:0004860">
    <property type="term" value="F:protein kinase inhibitor activity"/>
    <property type="evidence" value="ECO:0007669"/>
    <property type="project" value="TreeGrafter"/>
</dbReference>
<accession>A0A6M2DK06</accession>
<name>A0A6M2DK06_XENCH</name>
<dbReference type="InterPro" id="IPR007940">
    <property type="entry name" value="SH3BP5"/>
</dbReference>
<dbReference type="GO" id="GO:0005737">
    <property type="term" value="C:cytoplasm"/>
    <property type="evidence" value="ECO:0007669"/>
    <property type="project" value="TreeGrafter"/>
</dbReference>
<evidence type="ECO:0000256" key="3">
    <source>
        <dbReference type="SAM" id="Coils"/>
    </source>
</evidence>
<reference evidence="5" key="1">
    <citation type="submission" date="2020-03" db="EMBL/GenBank/DDBJ databases">
        <title>Transcriptomic Profiling of the Digestive Tract of the Rat Flea, Xenopsylla cheopis, Following Blood Feeding and Infection with Yersinia pestis.</title>
        <authorList>
            <person name="Bland D.M."/>
            <person name="Martens C.A."/>
            <person name="Virtaneva K."/>
            <person name="Kanakabandi K."/>
            <person name="Long D."/>
            <person name="Rosenke R."/>
            <person name="Saturday G.A."/>
            <person name="Hoyt F.H."/>
            <person name="Bruno D.P."/>
            <person name="Ribeiro J.M.C."/>
            <person name="Hinnebusch J."/>
        </authorList>
    </citation>
    <scope>NUCLEOTIDE SEQUENCE</scope>
</reference>
<evidence type="ECO:0000256" key="2">
    <source>
        <dbReference type="ARBA" id="ARBA00023054"/>
    </source>
</evidence>
<dbReference type="EMBL" id="GIIL01002906">
    <property type="protein sequence ID" value="NOV46632.1"/>
    <property type="molecule type" value="Transcribed_RNA"/>
</dbReference>
<protein>
    <submittedName>
        <fullName evidence="5">Putative btk-associated sh3-domain binding protein sab</fullName>
    </submittedName>
</protein>
<sequence length="357" mass="41234">MSEKSFNQDELDEPELDPRIQIELEKLNTATDEINKLEIELDESHTTFRMLLNESTRRLQALSRKLGSCIERSRPYWEAVEVAKVARVECQRAAVAYQRANEIHAAAKETVALAEQRFLSQDWKFDSAWQEMLNHATLKVTEAELKKAESGHEHRLRAATFRAAETRVQHLEEVQKRSIIKSRPYFEEKQLCQEQLNTQKKRIEELQNMVQKVKQEYSQSLTELEKISEEIHRRREMRRGPREPGVGAEKSSPVEETAKESLLEHLSRGMVQKYENDDNAFSLPDVNAELDCCDKHSLSSLSVGTSSERDDDEISEISHKLIQSRDVEGSSSNDWNELNVTVEKLKNLTTTIHCIED</sequence>
<evidence type="ECO:0000313" key="5">
    <source>
        <dbReference type="EMBL" id="NOV46632.1"/>
    </source>
</evidence>
<feature type="coiled-coil region" evidence="3">
    <location>
        <begin position="189"/>
        <end position="230"/>
    </location>
</feature>
<proteinExistence type="inferred from homology"/>
<comment type="similarity">
    <text evidence="1">Belongs to the SH3BP5 family.</text>
</comment>
<evidence type="ECO:0000256" key="4">
    <source>
        <dbReference type="SAM" id="MobiDB-lite"/>
    </source>
</evidence>
<organism evidence="5">
    <name type="scientific">Xenopsylla cheopis</name>
    <name type="common">Oriental rat flea</name>
    <name type="synonym">Pulex cheopis</name>
    <dbReference type="NCBI Taxonomy" id="163159"/>
    <lineage>
        <taxon>Eukaryota</taxon>
        <taxon>Metazoa</taxon>
        <taxon>Ecdysozoa</taxon>
        <taxon>Arthropoda</taxon>
        <taxon>Hexapoda</taxon>
        <taxon>Insecta</taxon>
        <taxon>Pterygota</taxon>
        <taxon>Neoptera</taxon>
        <taxon>Endopterygota</taxon>
        <taxon>Siphonaptera</taxon>
        <taxon>Pulicidae</taxon>
        <taxon>Xenopsyllinae</taxon>
        <taxon>Xenopsylla</taxon>
    </lineage>
</organism>
<feature type="compositionally biased region" description="Basic and acidic residues" evidence="4">
    <location>
        <begin position="232"/>
        <end position="242"/>
    </location>
</feature>
<dbReference type="PANTHER" id="PTHR19423:SF1">
    <property type="entry name" value="SH3 DOMAIN-BINDING PROTEIN 5"/>
    <property type="match status" value="1"/>
</dbReference>
<dbReference type="GO" id="GO:0035556">
    <property type="term" value="P:intracellular signal transduction"/>
    <property type="evidence" value="ECO:0007669"/>
    <property type="project" value="InterPro"/>
</dbReference>